<dbReference type="PANTHER" id="PTHR34352:SF1">
    <property type="entry name" value="PROTEIN YHFA"/>
    <property type="match status" value="1"/>
</dbReference>
<proteinExistence type="predicted"/>
<dbReference type="InterPro" id="IPR036102">
    <property type="entry name" value="OsmC/Ohrsf"/>
</dbReference>
<dbReference type="PANTHER" id="PTHR34352">
    <property type="entry name" value="PROTEIN YHFA"/>
    <property type="match status" value="1"/>
</dbReference>
<evidence type="ECO:0000313" key="1">
    <source>
        <dbReference type="EMBL" id="MDN4523342.1"/>
    </source>
</evidence>
<dbReference type="EMBL" id="JAUHTR010000001">
    <property type="protein sequence ID" value="MDN4523342.1"/>
    <property type="molecule type" value="Genomic_DNA"/>
</dbReference>
<gene>
    <name evidence="1" type="ORF">QYB97_02610</name>
</gene>
<accession>A0ABT8HRE4</accession>
<comment type="caution">
    <text evidence="1">The sequence shown here is derived from an EMBL/GenBank/DDBJ whole genome shotgun (WGS) entry which is preliminary data.</text>
</comment>
<reference evidence="1" key="1">
    <citation type="submission" date="2023-07" db="EMBL/GenBank/DDBJ databases">
        <title>Fictibacillus sp. isolated from freshwater pond.</title>
        <authorList>
            <person name="Kirdat K."/>
            <person name="Bhat A."/>
            <person name="Mourya A."/>
            <person name="Yadav A."/>
        </authorList>
    </citation>
    <scope>NUCLEOTIDE SEQUENCE</scope>
    <source>
        <strain evidence="1">NE201</strain>
    </source>
</reference>
<keyword evidence="2" id="KW-1185">Reference proteome</keyword>
<protein>
    <submittedName>
        <fullName evidence="1">OsmC family protein</fullName>
    </submittedName>
</protein>
<dbReference type="Pfam" id="PF02566">
    <property type="entry name" value="OsmC"/>
    <property type="match status" value="1"/>
</dbReference>
<name>A0ABT8HRE4_9BACL</name>
<sequence length="134" mass="14860">MKLKMKQISGFKTELDYGVLNISGDANYGFRPVELLVNAVAGCSGGVLRKVLEKKRISFSTIEIDASIVRDEEGPKKIREIHLHFLINGEALVQETLEKSLKTAIKNCSMAQSLMGSIRITESIEGKDDTFIED</sequence>
<dbReference type="SUPFAM" id="SSF82784">
    <property type="entry name" value="OsmC-like"/>
    <property type="match status" value="1"/>
</dbReference>
<evidence type="ECO:0000313" key="2">
    <source>
        <dbReference type="Proteomes" id="UP001172721"/>
    </source>
</evidence>
<dbReference type="InterPro" id="IPR003718">
    <property type="entry name" value="OsmC/Ohr_fam"/>
</dbReference>
<organism evidence="1 2">
    <name type="scientific">Fictibacillus fluitans</name>
    <dbReference type="NCBI Taxonomy" id="3058422"/>
    <lineage>
        <taxon>Bacteria</taxon>
        <taxon>Bacillati</taxon>
        <taxon>Bacillota</taxon>
        <taxon>Bacilli</taxon>
        <taxon>Bacillales</taxon>
        <taxon>Fictibacillaceae</taxon>
        <taxon>Fictibacillus</taxon>
    </lineage>
</organism>
<dbReference type="Proteomes" id="UP001172721">
    <property type="component" value="Unassembled WGS sequence"/>
</dbReference>
<dbReference type="InterPro" id="IPR015946">
    <property type="entry name" value="KH_dom-like_a/b"/>
</dbReference>
<dbReference type="RefSeq" id="WP_301164388.1">
    <property type="nucleotide sequence ID" value="NZ_JAUHTR010000001.1"/>
</dbReference>
<dbReference type="Gene3D" id="3.30.300.20">
    <property type="match status" value="1"/>
</dbReference>